<accession>A0AAV4XR16</accession>
<evidence type="ECO:0000313" key="2">
    <source>
        <dbReference type="Proteomes" id="UP001054945"/>
    </source>
</evidence>
<organism evidence="1 2">
    <name type="scientific">Caerostris extrusa</name>
    <name type="common">Bark spider</name>
    <name type="synonym">Caerostris bankana</name>
    <dbReference type="NCBI Taxonomy" id="172846"/>
    <lineage>
        <taxon>Eukaryota</taxon>
        <taxon>Metazoa</taxon>
        <taxon>Ecdysozoa</taxon>
        <taxon>Arthropoda</taxon>
        <taxon>Chelicerata</taxon>
        <taxon>Arachnida</taxon>
        <taxon>Araneae</taxon>
        <taxon>Araneomorphae</taxon>
        <taxon>Entelegynae</taxon>
        <taxon>Araneoidea</taxon>
        <taxon>Araneidae</taxon>
        <taxon>Caerostris</taxon>
    </lineage>
</organism>
<evidence type="ECO:0000313" key="1">
    <source>
        <dbReference type="EMBL" id="GIY96329.1"/>
    </source>
</evidence>
<gene>
    <name evidence="1" type="ORF">CEXT_31881</name>
</gene>
<sequence length="87" mass="9657">MAGGMKRSACTGTCLRRGGRYLTDDVRKGKSTVSNLFRRFFADQVNDFYEGWNPPGVELDLVGNVSEIFCEMSSAMVPLSRTCSDYS</sequence>
<dbReference type="EMBL" id="BPLR01000646">
    <property type="protein sequence ID" value="GIY96329.1"/>
    <property type="molecule type" value="Genomic_DNA"/>
</dbReference>
<name>A0AAV4XR16_CAEEX</name>
<dbReference type="AlphaFoldDB" id="A0AAV4XR16"/>
<reference evidence="1 2" key="1">
    <citation type="submission" date="2021-06" db="EMBL/GenBank/DDBJ databases">
        <title>Caerostris extrusa draft genome.</title>
        <authorList>
            <person name="Kono N."/>
            <person name="Arakawa K."/>
        </authorList>
    </citation>
    <scope>NUCLEOTIDE SEQUENCE [LARGE SCALE GENOMIC DNA]</scope>
</reference>
<protein>
    <submittedName>
        <fullName evidence="1">Uncharacterized protein</fullName>
    </submittedName>
</protein>
<dbReference type="Proteomes" id="UP001054945">
    <property type="component" value="Unassembled WGS sequence"/>
</dbReference>
<comment type="caution">
    <text evidence="1">The sequence shown here is derived from an EMBL/GenBank/DDBJ whole genome shotgun (WGS) entry which is preliminary data.</text>
</comment>
<proteinExistence type="predicted"/>
<keyword evidence="2" id="KW-1185">Reference proteome</keyword>